<dbReference type="RefSeq" id="WP_306974255.1">
    <property type="nucleotide sequence ID" value="NZ_JAUSTQ010000002.1"/>
</dbReference>
<dbReference type="InterPro" id="IPR025942">
    <property type="entry name" value="SpoVIF"/>
</dbReference>
<keyword evidence="2" id="KW-1185">Reference proteome</keyword>
<organism evidence="1 2">
    <name type="scientific">Alkalibacillus salilacus</name>
    <dbReference type="NCBI Taxonomy" id="284582"/>
    <lineage>
        <taxon>Bacteria</taxon>
        <taxon>Bacillati</taxon>
        <taxon>Bacillota</taxon>
        <taxon>Bacilli</taxon>
        <taxon>Bacillales</taxon>
        <taxon>Bacillaceae</taxon>
        <taxon>Alkalibacillus</taxon>
    </lineage>
</organism>
<comment type="caution">
    <text evidence="1">The sequence shown here is derived from an EMBL/GenBank/DDBJ whole genome shotgun (WGS) entry which is preliminary data.</text>
</comment>
<evidence type="ECO:0008006" key="3">
    <source>
        <dbReference type="Google" id="ProtNLM"/>
    </source>
</evidence>
<reference evidence="1 2" key="1">
    <citation type="submission" date="2023-07" db="EMBL/GenBank/DDBJ databases">
        <title>Genomic Encyclopedia of Type Strains, Phase IV (KMG-IV): sequencing the most valuable type-strain genomes for metagenomic binning, comparative biology and taxonomic classification.</title>
        <authorList>
            <person name="Goeker M."/>
        </authorList>
    </citation>
    <scope>NUCLEOTIDE SEQUENCE [LARGE SCALE GENOMIC DNA]</scope>
    <source>
        <strain evidence="1 2">DSM 16460</strain>
    </source>
</reference>
<evidence type="ECO:0000313" key="1">
    <source>
        <dbReference type="EMBL" id="MDQ0158495.1"/>
    </source>
</evidence>
<sequence>MNREFQQSIFDHLKESANISSDDILQVAQSVQNADFSDERTVRQLVRHLARMARKPLSQEREDKIVKTIVHQNGSLDASTLQQIFKK</sequence>
<dbReference type="Pfam" id="PF14069">
    <property type="entry name" value="SpoVIF"/>
    <property type="match status" value="1"/>
</dbReference>
<gene>
    <name evidence="1" type="ORF">J2S77_000451</name>
</gene>
<evidence type="ECO:0000313" key="2">
    <source>
        <dbReference type="Proteomes" id="UP001224359"/>
    </source>
</evidence>
<dbReference type="Proteomes" id="UP001224359">
    <property type="component" value="Unassembled WGS sequence"/>
</dbReference>
<proteinExistence type="predicted"/>
<name>A0ABT9VCA6_9BACI</name>
<dbReference type="EMBL" id="JAUSTQ010000002">
    <property type="protein sequence ID" value="MDQ0158495.1"/>
    <property type="molecule type" value="Genomic_DNA"/>
</dbReference>
<accession>A0ABT9VCA6</accession>
<protein>
    <recommendedName>
        <fullName evidence="3">Stage VI sporulation protein F</fullName>
    </recommendedName>
</protein>